<dbReference type="AlphaFoldDB" id="A0A2W6N8S1"/>
<organism evidence="2 3">
    <name type="scientific">Paenibacillus silvae</name>
    <dbReference type="NCBI Taxonomy" id="1325358"/>
    <lineage>
        <taxon>Bacteria</taxon>
        <taxon>Bacillati</taxon>
        <taxon>Bacillota</taxon>
        <taxon>Bacilli</taxon>
        <taxon>Bacillales</taxon>
        <taxon>Paenibacillaceae</taxon>
        <taxon>Paenibacillus</taxon>
    </lineage>
</organism>
<evidence type="ECO:0000259" key="1">
    <source>
        <dbReference type="SMART" id="SM00871"/>
    </source>
</evidence>
<dbReference type="SUPFAM" id="SSF55136">
    <property type="entry name" value="Probable bacterial effector-binding domain"/>
    <property type="match status" value="1"/>
</dbReference>
<reference evidence="2 3" key="1">
    <citation type="submission" date="2018-06" db="EMBL/GenBank/DDBJ databases">
        <title>Isolation of heavy metals resistant Paenibacillus silvae NC2 from Gold-Copper mine in ZiJin, China.</title>
        <authorList>
            <person name="Xu J."/>
            <person name="Mazhar H.S."/>
            <person name="Rensing C."/>
        </authorList>
    </citation>
    <scope>NUCLEOTIDE SEQUENCE [LARGE SCALE GENOMIC DNA]</scope>
    <source>
        <strain evidence="2 3">NC2</strain>
    </source>
</reference>
<sequence length="158" mass="17891">MSLNEMVVGQIASATIAYVRQVGPYGPSNREAMEKLKQWADRNHLLDAQATLLGIPQDDPSSTPPQHCRYDACIVLDHDYHFKNENDPAIHIGTFAGGRYLICIVPHTAEGIRDAWNEIILHVHAKGIQMDRKPMIERYRAHLLNQHLCELCIPITMN</sequence>
<dbReference type="RefSeq" id="WP_111273426.1">
    <property type="nucleotide sequence ID" value="NZ_QKWW01000105.1"/>
</dbReference>
<dbReference type="SMART" id="SM00871">
    <property type="entry name" value="AraC_E_bind"/>
    <property type="match status" value="1"/>
</dbReference>
<dbReference type="InterPro" id="IPR010499">
    <property type="entry name" value="AraC_E-bd"/>
</dbReference>
<dbReference type="InterPro" id="IPR029442">
    <property type="entry name" value="GyrI-like"/>
</dbReference>
<proteinExistence type="predicted"/>
<dbReference type="Proteomes" id="UP000249204">
    <property type="component" value="Unassembled WGS sequence"/>
</dbReference>
<comment type="caution">
    <text evidence="2">The sequence shown here is derived from an EMBL/GenBank/DDBJ whole genome shotgun (WGS) entry which is preliminary data.</text>
</comment>
<dbReference type="PANTHER" id="PTHR40055:SF1">
    <property type="entry name" value="TRANSCRIPTIONAL REGULATOR YGIV-RELATED"/>
    <property type="match status" value="1"/>
</dbReference>
<evidence type="ECO:0000313" key="2">
    <source>
        <dbReference type="EMBL" id="PZT52347.1"/>
    </source>
</evidence>
<accession>A0A2W6N8S1</accession>
<dbReference type="PANTHER" id="PTHR40055">
    <property type="entry name" value="TRANSCRIPTIONAL REGULATOR YGIV-RELATED"/>
    <property type="match status" value="1"/>
</dbReference>
<dbReference type="Pfam" id="PF06445">
    <property type="entry name" value="GyrI-like"/>
    <property type="match status" value="1"/>
</dbReference>
<dbReference type="InterPro" id="IPR011256">
    <property type="entry name" value="Reg_factor_effector_dom_sf"/>
</dbReference>
<gene>
    <name evidence="2" type="ORF">DN757_27875</name>
</gene>
<dbReference type="Gene3D" id="3.20.80.10">
    <property type="entry name" value="Regulatory factor, effector binding domain"/>
    <property type="match status" value="1"/>
</dbReference>
<feature type="domain" description="AraC effector-binding" evidence="1">
    <location>
        <begin position="4"/>
        <end position="156"/>
    </location>
</feature>
<dbReference type="EMBL" id="QKWW01000105">
    <property type="protein sequence ID" value="PZT52347.1"/>
    <property type="molecule type" value="Genomic_DNA"/>
</dbReference>
<name>A0A2W6N8S1_9BACL</name>
<evidence type="ECO:0000313" key="3">
    <source>
        <dbReference type="Proteomes" id="UP000249204"/>
    </source>
</evidence>
<dbReference type="InterPro" id="IPR050908">
    <property type="entry name" value="SmbC-like"/>
</dbReference>
<protein>
    <submittedName>
        <fullName evidence="2">DNA gyrase inhibitor</fullName>
    </submittedName>
</protein>